<evidence type="ECO:0000313" key="9">
    <source>
        <dbReference type="Proteomes" id="UP000070544"/>
    </source>
</evidence>
<keyword evidence="2" id="KW-0677">Repeat</keyword>
<keyword evidence="3 5" id="KW-0863">Zinc-finger</keyword>
<dbReference type="EMBL" id="KQ965986">
    <property type="protein sequence ID" value="KXS08794.1"/>
    <property type="molecule type" value="Genomic_DNA"/>
</dbReference>
<feature type="domain" description="CR-type" evidence="7">
    <location>
        <begin position="114"/>
        <end position="197"/>
    </location>
</feature>
<evidence type="ECO:0000256" key="3">
    <source>
        <dbReference type="ARBA" id="ARBA00022771"/>
    </source>
</evidence>
<dbReference type="GO" id="GO:0008270">
    <property type="term" value="F:zinc ion binding"/>
    <property type="evidence" value="ECO:0007669"/>
    <property type="project" value="UniProtKB-KW"/>
</dbReference>
<dbReference type="InterPro" id="IPR036410">
    <property type="entry name" value="HSP_DnaJ_Cys-rich_dom_sf"/>
</dbReference>
<dbReference type="Gene3D" id="2.60.260.20">
    <property type="entry name" value="Urease metallochaperone UreE, N-terminal domain"/>
    <property type="match status" value="2"/>
</dbReference>
<dbReference type="InterPro" id="IPR044713">
    <property type="entry name" value="DNJA1/2-like"/>
</dbReference>
<dbReference type="PANTHER" id="PTHR43888">
    <property type="entry name" value="DNAJ-LIKE-2, ISOFORM A-RELATED"/>
    <property type="match status" value="1"/>
</dbReference>
<dbReference type="GO" id="GO:0030544">
    <property type="term" value="F:Hsp70 protein binding"/>
    <property type="evidence" value="ECO:0007669"/>
    <property type="project" value="InterPro"/>
</dbReference>
<dbReference type="Gene3D" id="2.10.230.10">
    <property type="entry name" value="Heat shock protein DnaJ, cysteine-rich domain"/>
    <property type="match status" value="1"/>
</dbReference>
<dbReference type="PROSITE" id="PS00636">
    <property type="entry name" value="DNAJ_1"/>
    <property type="match status" value="1"/>
</dbReference>
<dbReference type="AlphaFoldDB" id="A0A138ZWH0"/>
<dbReference type="Pfam" id="PF00226">
    <property type="entry name" value="DnaJ"/>
    <property type="match status" value="1"/>
</dbReference>
<dbReference type="CDD" id="cd10719">
    <property type="entry name" value="DnaJ_zf"/>
    <property type="match status" value="1"/>
</dbReference>
<evidence type="ECO:0000313" key="8">
    <source>
        <dbReference type="EMBL" id="KXS08794.1"/>
    </source>
</evidence>
<keyword evidence="9" id="KW-1185">Reference proteome</keyword>
<evidence type="ECO:0000256" key="4">
    <source>
        <dbReference type="ARBA" id="ARBA00022833"/>
    </source>
</evidence>
<feature type="non-terminal residue" evidence="8">
    <location>
        <position position="1"/>
    </location>
</feature>
<evidence type="ECO:0000256" key="2">
    <source>
        <dbReference type="ARBA" id="ARBA00022737"/>
    </source>
</evidence>
<dbReference type="PROSITE" id="PS51188">
    <property type="entry name" value="ZF_CR"/>
    <property type="match status" value="1"/>
</dbReference>
<dbReference type="PRINTS" id="PR00625">
    <property type="entry name" value="JDOMAIN"/>
</dbReference>
<dbReference type="Gene3D" id="1.10.287.110">
    <property type="entry name" value="DnaJ domain"/>
    <property type="match status" value="1"/>
</dbReference>
<sequence length="319" mass="35268">TMSNLYEILQISRNATQEEIKRSYRKLAIAYHPDKNNGDVEKERKFKEINHAYSVLSDADKRRQYDMGDIGSQFNMPPMFNPEDIFKNIFKYQRSPLGTAEHTTSVPFHIFVTGGTLKLCVPVKRYCEDCDGFGTASKTAPTCKTCGGSGVESVTHNLGFVQTTMSMQCSRCQGLKTHIPPEDTCVSCGAGGIVSRDATIEITVSAGSAYNHIYSFEPFGNSGQTVSITVGCIPHEKFTRKDTSSFDVEQNVDISLKTALLGGNIIVKDLDMSDVAVTVLPYQCIKHQDVLTLPGKGLPVNSECTQRGNMFLRFNIKYP</sequence>
<evidence type="ECO:0000259" key="6">
    <source>
        <dbReference type="PROSITE" id="PS50076"/>
    </source>
</evidence>
<feature type="non-terminal residue" evidence="8">
    <location>
        <position position="319"/>
    </location>
</feature>
<dbReference type="InterPro" id="IPR018253">
    <property type="entry name" value="DnaJ_domain_CS"/>
</dbReference>
<keyword evidence="1 5" id="KW-0479">Metal-binding</keyword>
<dbReference type="SMART" id="SM00271">
    <property type="entry name" value="DnaJ"/>
    <property type="match status" value="1"/>
</dbReference>
<dbReference type="SUPFAM" id="SSF57938">
    <property type="entry name" value="DnaJ/Hsp40 cysteine-rich domain"/>
    <property type="match status" value="1"/>
</dbReference>
<dbReference type="Pfam" id="PF01556">
    <property type="entry name" value="DnaJ_C"/>
    <property type="match status" value="1"/>
</dbReference>
<dbReference type="InterPro" id="IPR002939">
    <property type="entry name" value="DnaJ_C"/>
</dbReference>
<dbReference type="PROSITE" id="PS50076">
    <property type="entry name" value="DNAJ_2"/>
    <property type="match status" value="1"/>
</dbReference>
<dbReference type="InterPro" id="IPR001623">
    <property type="entry name" value="DnaJ_domain"/>
</dbReference>
<evidence type="ECO:0000256" key="1">
    <source>
        <dbReference type="ARBA" id="ARBA00022723"/>
    </source>
</evidence>
<evidence type="ECO:0000256" key="5">
    <source>
        <dbReference type="PROSITE-ProRule" id="PRU00546"/>
    </source>
</evidence>
<feature type="zinc finger region" description="CR-type" evidence="5">
    <location>
        <begin position="114"/>
        <end position="197"/>
    </location>
</feature>
<keyword evidence="4 5" id="KW-0862">Zinc</keyword>
<gene>
    <name evidence="8" type="ORF">M427DRAFT_85906</name>
</gene>
<dbReference type="CDD" id="cd06257">
    <property type="entry name" value="DnaJ"/>
    <property type="match status" value="1"/>
</dbReference>
<dbReference type="STRING" id="1344416.A0A138ZWH0"/>
<dbReference type="Pfam" id="PF00684">
    <property type="entry name" value="DnaJ_CXXCXGXG"/>
    <property type="match status" value="1"/>
</dbReference>
<dbReference type="InterPro" id="IPR036869">
    <property type="entry name" value="J_dom_sf"/>
</dbReference>
<dbReference type="GO" id="GO:0051082">
    <property type="term" value="F:unfolded protein binding"/>
    <property type="evidence" value="ECO:0007669"/>
    <property type="project" value="InterPro"/>
</dbReference>
<reference evidence="8 9" key="1">
    <citation type="journal article" date="2015" name="Genome Biol. Evol.">
        <title>Phylogenomic analyses indicate that early fungi evolved digesting cell walls of algal ancestors of land plants.</title>
        <authorList>
            <person name="Chang Y."/>
            <person name="Wang S."/>
            <person name="Sekimoto S."/>
            <person name="Aerts A.L."/>
            <person name="Choi C."/>
            <person name="Clum A."/>
            <person name="LaButti K.M."/>
            <person name="Lindquist E.A."/>
            <person name="Yee Ngan C."/>
            <person name="Ohm R.A."/>
            <person name="Salamov A.A."/>
            <person name="Grigoriev I.V."/>
            <person name="Spatafora J.W."/>
            <person name="Berbee M.L."/>
        </authorList>
    </citation>
    <scope>NUCLEOTIDE SEQUENCE [LARGE SCALE GENOMIC DNA]</scope>
    <source>
        <strain evidence="8 9">JEL478</strain>
    </source>
</reference>
<dbReference type="Proteomes" id="UP000070544">
    <property type="component" value="Unassembled WGS sequence"/>
</dbReference>
<protein>
    <submittedName>
        <fullName evidence="8">DnaJ-domain-containing protein</fullName>
    </submittedName>
</protein>
<organism evidence="8 9">
    <name type="scientific">Gonapodya prolifera (strain JEL478)</name>
    <name type="common">Monoblepharis prolifera</name>
    <dbReference type="NCBI Taxonomy" id="1344416"/>
    <lineage>
        <taxon>Eukaryota</taxon>
        <taxon>Fungi</taxon>
        <taxon>Fungi incertae sedis</taxon>
        <taxon>Chytridiomycota</taxon>
        <taxon>Chytridiomycota incertae sedis</taxon>
        <taxon>Monoblepharidomycetes</taxon>
        <taxon>Monoblepharidales</taxon>
        <taxon>Gonapodyaceae</taxon>
        <taxon>Gonapodya</taxon>
    </lineage>
</organism>
<dbReference type="GO" id="GO:0006457">
    <property type="term" value="P:protein folding"/>
    <property type="evidence" value="ECO:0007669"/>
    <property type="project" value="InterPro"/>
</dbReference>
<feature type="domain" description="J" evidence="6">
    <location>
        <begin position="4"/>
        <end position="69"/>
    </location>
</feature>
<dbReference type="InterPro" id="IPR001305">
    <property type="entry name" value="HSP_DnaJ_Cys-rich_dom"/>
</dbReference>
<name>A0A138ZWH0_GONPJ</name>
<accession>A0A138ZWH0</accession>
<evidence type="ECO:0000259" key="7">
    <source>
        <dbReference type="PROSITE" id="PS51188"/>
    </source>
</evidence>
<dbReference type="SUPFAM" id="SSF49493">
    <property type="entry name" value="HSP40/DnaJ peptide-binding domain"/>
    <property type="match status" value="1"/>
</dbReference>
<dbReference type="InterPro" id="IPR008971">
    <property type="entry name" value="HSP40/DnaJ_pept-bd"/>
</dbReference>
<dbReference type="FunFam" id="2.10.230.10:FF:000001">
    <property type="entry name" value="DnaJ subfamily A member 2"/>
    <property type="match status" value="1"/>
</dbReference>
<proteinExistence type="predicted"/>
<dbReference type="SUPFAM" id="SSF46565">
    <property type="entry name" value="Chaperone J-domain"/>
    <property type="match status" value="1"/>
</dbReference>
<dbReference type="OrthoDB" id="442087at2759"/>